<name>A0A8S1LSH1_9CILI</name>
<gene>
    <name evidence="1" type="ORF">PSON_ATCC_30995.1.T0270313</name>
</gene>
<dbReference type="OrthoDB" id="289047at2759"/>
<evidence type="ECO:0000313" key="1">
    <source>
        <dbReference type="EMBL" id="CAD8071070.1"/>
    </source>
</evidence>
<dbReference type="Proteomes" id="UP000692954">
    <property type="component" value="Unassembled WGS sequence"/>
</dbReference>
<dbReference type="AlphaFoldDB" id="A0A8S1LSH1"/>
<proteinExistence type="predicted"/>
<keyword evidence="2" id="KW-1185">Reference proteome</keyword>
<dbReference type="EMBL" id="CAJJDN010000027">
    <property type="protein sequence ID" value="CAD8071070.1"/>
    <property type="molecule type" value="Genomic_DNA"/>
</dbReference>
<sequence>MQNLDVTPCYPNIRKYIKVFFQYSVTTSEYNPFYFFPSTILQDAIEYQQTTVDTFLDYNQDNTFAQIEINLNVKKKLNYITFQTLMDVAAKIGGFFTILRALFELLLFPIQVIIYRLYLINCLINQQQTFTTLENIEQKELQTNFSRLRIRDLIRYSKARSTYFNYLKIVERLLDITEVLSNPLRLTRQVEDLQGSIRKFDPGKKQINVRAALDEIIANNDAQDIQSMSPRSINQELKPVIQSTIHLHRLKPK</sequence>
<comment type="caution">
    <text evidence="1">The sequence shown here is derived from an EMBL/GenBank/DDBJ whole genome shotgun (WGS) entry which is preliminary data.</text>
</comment>
<evidence type="ECO:0000313" key="2">
    <source>
        <dbReference type="Proteomes" id="UP000692954"/>
    </source>
</evidence>
<accession>A0A8S1LSH1</accession>
<protein>
    <submittedName>
        <fullName evidence="1">Uncharacterized protein</fullName>
    </submittedName>
</protein>
<reference evidence="1" key="1">
    <citation type="submission" date="2021-01" db="EMBL/GenBank/DDBJ databases">
        <authorList>
            <consortium name="Genoscope - CEA"/>
            <person name="William W."/>
        </authorList>
    </citation>
    <scope>NUCLEOTIDE SEQUENCE</scope>
</reference>
<organism evidence="1 2">
    <name type="scientific">Paramecium sonneborni</name>
    <dbReference type="NCBI Taxonomy" id="65129"/>
    <lineage>
        <taxon>Eukaryota</taxon>
        <taxon>Sar</taxon>
        <taxon>Alveolata</taxon>
        <taxon>Ciliophora</taxon>
        <taxon>Intramacronucleata</taxon>
        <taxon>Oligohymenophorea</taxon>
        <taxon>Peniculida</taxon>
        <taxon>Parameciidae</taxon>
        <taxon>Paramecium</taxon>
    </lineage>
</organism>